<accession>A0ABD7GN29</accession>
<protein>
    <submittedName>
        <fullName evidence="1">Uncharacterized protein</fullName>
    </submittedName>
</protein>
<evidence type="ECO:0000313" key="1">
    <source>
        <dbReference type="EMBL" id="RDT44351.1"/>
    </source>
</evidence>
<dbReference type="EMBL" id="QRBW01000733">
    <property type="protein sequence ID" value="RDT44351.1"/>
    <property type="molecule type" value="Genomic_DNA"/>
</dbReference>
<proteinExistence type="predicted"/>
<reference evidence="1 2" key="1">
    <citation type="submission" date="2018-07" db="EMBL/GenBank/DDBJ databases">
        <title>The use of a cohorting ward and systematic surveillance cultures for the control of a Klebsiella pneumoniae carbapenemase (KPC)-producing Enterobacteriaceae outbreak.</title>
        <authorList>
            <person name="Doi Y."/>
        </authorList>
    </citation>
    <scope>NUCLEOTIDE SEQUENCE [LARGE SCALE GENOMIC DNA]</scope>
    <source>
        <strain evidence="1 2">1-RC-17-04017</strain>
    </source>
</reference>
<comment type="caution">
    <text evidence="1">The sequence shown here is derived from an EMBL/GenBank/DDBJ whole genome shotgun (WGS) entry which is preliminary data.</text>
</comment>
<feature type="non-terminal residue" evidence="1">
    <location>
        <position position="62"/>
    </location>
</feature>
<dbReference type="RefSeq" id="WP_133297752.1">
    <property type="nucleotide sequence ID" value="NZ_QRBW01000733.1"/>
</dbReference>
<organism evidence="1 2">
    <name type="scientific">Enterobacter roggenkampii</name>
    <dbReference type="NCBI Taxonomy" id="1812935"/>
    <lineage>
        <taxon>Bacteria</taxon>
        <taxon>Pseudomonadati</taxon>
        <taxon>Pseudomonadota</taxon>
        <taxon>Gammaproteobacteria</taxon>
        <taxon>Enterobacterales</taxon>
        <taxon>Enterobacteriaceae</taxon>
        <taxon>Enterobacter</taxon>
        <taxon>Enterobacter cloacae complex</taxon>
    </lineage>
</organism>
<name>A0ABD7GN29_9ENTR</name>
<sequence>MDKLIDNFSIKAVADFFATKISSFSPKTENLDGLLSDLTTIEKLSNLEKFSNLQKIGEVEFN</sequence>
<dbReference type="AlphaFoldDB" id="A0ABD7GN29"/>
<gene>
    <name evidence="1" type="ORF">DXF87_27595</name>
</gene>
<dbReference type="Proteomes" id="UP000255291">
    <property type="component" value="Unassembled WGS sequence"/>
</dbReference>
<evidence type="ECO:0000313" key="2">
    <source>
        <dbReference type="Proteomes" id="UP000255291"/>
    </source>
</evidence>